<dbReference type="Proteomes" id="UP000515125">
    <property type="component" value="Unplaced"/>
</dbReference>
<dbReference type="SMART" id="SM00242">
    <property type="entry name" value="MYSc"/>
    <property type="match status" value="1"/>
</dbReference>
<evidence type="ECO:0000256" key="7">
    <source>
        <dbReference type="SAM" id="MobiDB-lite"/>
    </source>
</evidence>
<feature type="compositionally biased region" description="Polar residues" evidence="7">
    <location>
        <begin position="2110"/>
        <end position="2125"/>
    </location>
</feature>
<dbReference type="PROSITE" id="PS51456">
    <property type="entry name" value="MYOSIN_MOTOR"/>
    <property type="match status" value="1"/>
</dbReference>
<dbReference type="Gene3D" id="1.10.10.820">
    <property type="match status" value="1"/>
</dbReference>
<dbReference type="GO" id="GO:0005524">
    <property type="term" value="F:ATP binding"/>
    <property type="evidence" value="ECO:0007669"/>
    <property type="project" value="UniProtKB-UniRule"/>
</dbReference>
<keyword evidence="2 6" id="KW-0067">ATP-binding</keyword>
<dbReference type="InterPro" id="IPR001609">
    <property type="entry name" value="Myosin_head_motor_dom-like"/>
</dbReference>
<dbReference type="PANTHER" id="PTHR13140">
    <property type="entry name" value="MYOSIN"/>
    <property type="match status" value="1"/>
</dbReference>
<feature type="compositionally biased region" description="Polar residues" evidence="7">
    <location>
        <begin position="420"/>
        <end position="438"/>
    </location>
</feature>
<feature type="compositionally biased region" description="Low complexity" evidence="7">
    <location>
        <begin position="1265"/>
        <end position="1282"/>
    </location>
</feature>
<evidence type="ECO:0000256" key="2">
    <source>
        <dbReference type="ARBA" id="ARBA00022840"/>
    </source>
</evidence>
<feature type="compositionally biased region" description="Basic residues" evidence="7">
    <location>
        <begin position="168"/>
        <end position="179"/>
    </location>
</feature>
<evidence type="ECO:0000256" key="4">
    <source>
        <dbReference type="ARBA" id="ARBA00023175"/>
    </source>
</evidence>
<feature type="region of interest" description="Disordered" evidence="7">
    <location>
        <begin position="2110"/>
        <end position="2131"/>
    </location>
</feature>
<feature type="region of interest" description="Disordered" evidence="7">
    <location>
        <begin position="141"/>
        <end position="182"/>
    </location>
</feature>
<feature type="region of interest" description="Disordered" evidence="7">
    <location>
        <begin position="1645"/>
        <end position="1714"/>
    </location>
</feature>
<feature type="region of interest" description="Disordered" evidence="7">
    <location>
        <begin position="1261"/>
        <end position="1282"/>
    </location>
</feature>
<evidence type="ECO:0000256" key="6">
    <source>
        <dbReference type="PROSITE-ProRule" id="PRU00782"/>
    </source>
</evidence>
<comment type="similarity">
    <text evidence="6">Belongs to the TRAFAC class myosin-kinesin ATPase superfamily. Myosin family.</text>
</comment>
<dbReference type="GO" id="GO:0016020">
    <property type="term" value="C:membrane"/>
    <property type="evidence" value="ECO:0007669"/>
    <property type="project" value="TreeGrafter"/>
</dbReference>
<dbReference type="PRINTS" id="PR00193">
    <property type="entry name" value="MYOSINHEAVY"/>
</dbReference>
<dbReference type="GO" id="GO:0007015">
    <property type="term" value="P:actin filament organization"/>
    <property type="evidence" value="ECO:0007669"/>
    <property type="project" value="TreeGrafter"/>
</dbReference>
<organism evidence="9 10">
    <name type="scientific">Cyclospora cayetanensis</name>
    <dbReference type="NCBI Taxonomy" id="88456"/>
    <lineage>
        <taxon>Eukaryota</taxon>
        <taxon>Sar</taxon>
        <taxon>Alveolata</taxon>
        <taxon>Apicomplexa</taxon>
        <taxon>Conoidasida</taxon>
        <taxon>Coccidia</taxon>
        <taxon>Eucoccidiorida</taxon>
        <taxon>Eimeriorina</taxon>
        <taxon>Eimeriidae</taxon>
        <taxon>Cyclospora</taxon>
    </lineage>
</organism>
<feature type="compositionally biased region" description="Polar residues" evidence="7">
    <location>
        <begin position="202"/>
        <end position="213"/>
    </location>
</feature>
<feature type="domain" description="Myosin motor" evidence="8">
    <location>
        <begin position="298"/>
        <end position="1297"/>
    </location>
</feature>
<proteinExistence type="inferred from homology"/>
<feature type="region of interest" description="Disordered" evidence="7">
    <location>
        <begin position="1871"/>
        <end position="1892"/>
    </location>
</feature>
<feature type="region of interest" description="Disordered" evidence="7">
    <location>
        <begin position="1463"/>
        <end position="1499"/>
    </location>
</feature>
<protein>
    <submittedName>
        <fullName evidence="10">Uncharacterized protein LOC34623801</fullName>
    </submittedName>
</protein>
<dbReference type="Gene3D" id="1.20.120.720">
    <property type="entry name" value="Myosin VI head, motor domain, U50 subdomain"/>
    <property type="match status" value="2"/>
</dbReference>
<evidence type="ECO:0000256" key="1">
    <source>
        <dbReference type="ARBA" id="ARBA00022741"/>
    </source>
</evidence>
<dbReference type="InterPro" id="IPR036961">
    <property type="entry name" value="Kinesin_motor_dom_sf"/>
</dbReference>
<keyword evidence="3 6" id="KW-0518">Myosin</keyword>
<name>A0A6P6RXU8_9EIME</name>
<feature type="region of interest" description="Disordered" evidence="7">
    <location>
        <begin position="194"/>
        <end position="247"/>
    </location>
</feature>
<feature type="region of interest" description="Disordered" evidence="7">
    <location>
        <begin position="407"/>
        <end position="438"/>
    </location>
</feature>
<feature type="binding site" evidence="6">
    <location>
        <begin position="500"/>
        <end position="507"/>
    </location>
    <ligand>
        <name>ATP</name>
        <dbReference type="ChEBI" id="CHEBI:30616"/>
    </ligand>
</feature>
<dbReference type="OrthoDB" id="331205at2759"/>
<keyword evidence="4 6" id="KW-0505">Motor protein</keyword>
<evidence type="ECO:0000259" key="8">
    <source>
        <dbReference type="PROSITE" id="PS51456"/>
    </source>
</evidence>
<dbReference type="RefSeq" id="XP_026191945.1">
    <property type="nucleotide sequence ID" value="XM_026336160.1"/>
</dbReference>
<evidence type="ECO:0000256" key="3">
    <source>
        <dbReference type="ARBA" id="ARBA00023123"/>
    </source>
</evidence>
<dbReference type="GO" id="GO:0016459">
    <property type="term" value="C:myosin complex"/>
    <property type="evidence" value="ECO:0007669"/>
    <property type="project" value="UniProtKB-KW"/>
</dbReference>
<dbReference type="GeneID" id="34623801"/>
<dbReference type="GO" id="GO:0005737">
    <property type="term" value="C:cytoplasm"/>
    <property type="evidence" value="ECO:0007669"/>
    <property type="project" value="TreeGrafter"/>
</dbReference>
<comment type="caution">
    <text evidence="6">Lacks conserved residue(s) required for the propagation of feature annotation.</text>
</comment>
<dbReference type="SUPFAM" id="SSF52540">
    <property type="entry name" value="P-loop containing nucleoside triphosphate hydrolases"/>
    <property type="match status" value="2"/>
</dbReference>
<keyword evidence="1 6" id="KW-0547">Nucleotide-binding</keyword>
<evidence type="ECO:0000256" key="5">
    <source>
        <dbReference type="ARBA" id="ARBA00023203"/>
    </source>
</evidence>
<dbReference type="PANTHER" id="PTHR13140:SF706">
    <property type="entry name" value="DILUTE CLASS UNCONVENTIONAL MYOSIN, ISOFORM C"/>
    <property type="match status" value="1"/>
</dbReference>
<dbReference type="GO" id="GO:0000146">
    <property type="term" value="F:microfilament motor activity"/>
    <property type="evidence" value="ECO:0007669"/>
    <property type="project" value="TreeGrafter"/>
</dbReference>
<sequence>MATKAHYNHQSAVAQPAGTFLPGGAAAEKKCVCRESNPGHLDGNETSERTSHHHFTPICELSNKLRRKMCSQSEQDSLDGSLAWTHSTEEGFETVKVLGHDMSTGLSRVEVHPEGSSSIAASLAAVAAVCDAQTLAATGQTSCSLDSGVKEQSHAQVEHDSSKLRPPAGKRKTGPKKNKSSAWVLEAPIAATEAFTDPLSPRGSQRFRSSSGESDTDSEHDPYDASEAGTEACQCSDSSLPASPEGIRTSASNLEEKVAAAAEAAAAAAAAAFVPRPPFTVPSTHLWPYNAPPMPPHPIPDDTASYGTLSAAALLQQLQHRYLRNEIYTYAAHVLLAVNPYKPLPHLYSTQQILLYRHWRKLARAYRRQLNEEQCSNAKEVLSPCSPVSSGDAISILNRLPGILPLRSLPSRDGPPRGSGNATLPKSVTETSSRTANNSIELGATTGIGKPEALAAATEQAFKECTARQNRPPPHPYVVAEEALRRLVGTQISQTIVVSGQSGAGKTETSKQLMLFLTHASTSADSTSEVWKDGTSSSSDDPELALTLSERRRQTAALTGGVQTLSEAAELRQRIVSCNAIFESFGNAATRRNHNSSRIGRLTLLHFDNGGLLRGGSLRTYLLEAARITAHKRGDRNFHVFYQLLRGASEELRISMGLNEDTDFYNMLQPQDSHKFLQKVFLKESHQDACKAPSGESTKEAAQVPKAVDQQNFEALVEALKRADFSSGEVDELLQLLAGLLHLSNVSFTKGNDDSLELRDTTATEALTHAASLLGVEKTELEDLLKFRRMILKGDVLVTLRSQQQSSSACCSLIKFVYCRLFDHIVNRLNGSTARELQGRQRYTNSLLNKDDSKSLKFIGILDIYGFECFGLENGLEQLCINYANEKQQELFVKRVIEEEIALYTREGISNPAITVGHRRYHHIHKDGYHEQQQLGRQGNAHATFKKNLEQSLFASLPDTSVLLRDLQEGVFRRLDDSCRLLAQGQARDDIHFWRDLFAYCTSSKQQLQQPKASSSMLHTHREQQATCDQYLLFCLKGLHGMRVADAAASGKLLQHLQHSDLSSIGLVTAQQLSTRGAEGAAIGNTGSGKVQERVFAVKHFAGTVLYGTDGWLDLNKDRIEHELERLVAKSQKSFLREAMEQHEAMQQQEGAVSLSVGGGQFSSITKRFVKSVKELSQELTGPLMQLHFIRCFIPNGCMKPNSFERKVVLQQLQHSGTLALVDILHSGFPHRLPLHPVASKLRTVLVPLLKRRLQEQEDKVKQLAAQKEQQSSSAEESASFDQEVARQRRILETLRHCNPATTRDRTLVSATLGLLSKCRPGSFICGVSLICFKGAAYGEATEFMADPSQFFKTPEDLCRLITAIQRLRWRVAARIVLQVHPTLLWLQRRACLMRKIKMAAVTLAIRMLLLKKFILRPLRERVRRRLALRRGVRTLEHMFLQRGFKGWQRYASVLRSFEGAKKAAASPPGGERDDLQSSISNGPTLDLSKVRSNASGGSGGDEYQIHPIMQYWNTCLFPLKSSTQHELCREHQLALHPGRDLYSIHFSDPLARDLEQPFSEHHQNPEQLRPESLRVCSFAEQKQTAQQQTDLSVAQALGGENTAPPTACGPTKGAPLVTVAKHPSYDLFLASDSAAQLLLFSTPGSAEPETEEGDALDGVRQGHVRNPPTTFGEPSTCLPCLASPSNNPLPPSSSTPPSSTGIPFPKRANKHPNVLNGIKKLPALPECLRHCESNERSFPTSLLPKKPLPPSKWLPRDLLKQVSEKLQQPQSSTPRQRVPTVRPLRVAFASPLTADFAIVVCLVQGNSRTQASSRNIGKLIVVLVDLVEGGCRGWVPLALASHDISACACRHAEYLKQVDAAALSLTSTHCTSSNSTADEDPPAVSSQRSASRSRSTMLSTIRLQPLWGSMWAVVGPSLLAIFSVNLRFFQHPPTDLQEQHHAKELPLRLLWNMASIPHVKGPSFEVAQAWFTGCTYTRIAPSRLSSITGTHPVIQVLQMMPYGTVTRSIEAKMQRLLLLSTADNSLLLLRWSERSTDTISGLGNLVLLHQLQLPSSVLQFLRQVPEDTMECGGVLSEHKDAEGRLKRSFPWDSEALLLNGQADEATQSYARQRNNGSRMDSDGSTIEGMSESWESDGYVAQSQPQARDGVTCTDSPSLTRDFQHYGIALVEKSTGRIVRSLDQHTLQQLRDGVHSKSQILAVTPLLSSPGVLVSIQCLRPGVLSLCAGDEAGNWKEIGDLDLYN</sequence>
<reference evidence="10" key="1">
    <citation type="submission" date="2025-08" db="UniProtKB">
        <authorList>
            <consortium name="RefSeq"/>
        </authorList>
    </citation>
    <scope>IDENTIFICATION</scope>
</reference>
<dbReference type="Pfam" id="PF00063">
    <property type="entry name" value="Myosin_head"/>
    <property type="match status" value="3"/>
</dbReference>
<gene>
    <name evidence="10" type="primary">LOC34623801</name>
</gene>
<evidence type="ECO:0000313" key="9">
    <source>
        <dbReference type="Proteomes" id="UP000515125"/>
    </source>
</evidence>
<accession>A0A6P6RXU8</accession>
<dbReference type="GO" id="GO:0051015">
    <property type="term" value="F:actin filament binding"/>
    <property type="evidence" value="ECO:0007669"/>
    <property type="project" value="TreeGrafter"/>
</dbReference>
<feature type="compositionally biased region" description="Basic and acidic residues" evidence="7">
    <location>
        <begin position="148"/>
        <end position="163"/>
    </location>
</feature>
<dbReference type="Gene3D" id="3.40.850.10">
    <property type="entry name" value="Kinesin motor domain"/>
    <property type="match status" value="3"/>
</dbReference>
<evidence type="ECO:0000313" key="10">
    <source>
        <dbReference type="RefSeq" id="XP_026191945.1"/>
    </source>
</evidence>
<keyword evidence="5 6" id="KW-0009">Actin-binding</keyword>
<dbReference type="InterPro" id="IPR027417">
    <property type="entry name" value="P-loop_NTPase"/>
</dbReference>
<keyword evidence="9" id="KW-1185">Reference proteome</keyword>
<dbReference type="Gene3D" id="1.20.58.530">
    <property type="match status" value="2"/>
</dbReference>